<keyword evidence="9 14" id="KW-1133">Transmembrane helix</keyword>
<name>A0A4U0XII9_9PEZI</name>
<evidence type="ECO:0000313" key="15">
    <source>
        <dbReference type="EMBL" id="TKA75977.1"/>
    </source>
</evidence>
<evidence type="ECO:0000256" key="6">
    <source>
        <dbReference type="ARBA" id="ARBA00022679"/>
    </source>
</evidence>
<comment type="function">
    <text evidence="11 14">Dol-P-Man:Man(5)GlcNAc(2)-PP-Dol alpha-1,3-mannosyltransferase that operates in the biosynthetic pathway of dolichol-linked oligosaccharides, the glycan precursors employed in protein asparagine (N)-glycosylation. The assembly of dolichol-linked oligosaccharides begins on the cytosolic side of the endoplasmic reticulum membrane and finishes in its lumen. The sequential addition of sugars to dolichol pyrophosphate produces dolichol-linked oligosaccharides containing fourteen sugars, including two GlcNAcs, nine mannoses and three glucoses. Once assembled, the oligosaccharide is transferred from the lipid to nascent proteins by oligosaccharyltransferases. In the lumen of the endoplasmic reticulum, adds the first dolichyl beta-D-mannosyl phosphate derived mannose in an alpha-1,3 linkage to Man(5)GlcNAc(2)-PP-dolichol to produce Man(6)GlcNAc(2)-PP-dolichol.</text>
</comment>
<comment type="similarity">
    <text evidence="13">Belongs to the glycosyltransferase ALG3 family.</text>
</comment>
<dbReference type="GO" id="GO:0052925">
    <property type="term" value="F:dol-P-Man:Man(5)GlcNAc(2)-PP-Dol alpha-1,3-mannosyltransferase activity"/>
    <property type="evidence" value="ECO:0007669"/>
    <property type="project" value="UniProtKB-EC"/>
</dbReference>
<feature type="transmembrane region" description="Helical" evidence="14">
    <location>
        <begin position="16"/>
        <end position="37"/>
    </location>
</feature>
<dbReference type="EMBL" id="NAJQ01000177">
    <property type="protein sequence ID" value="TKA75977.1"/>
    <property type="molecule type" value="Genomic_DNA"/>
</dbReference>
<keyword evidence="10 14" id="KW-0472">Membrane</keyword>
<sequence>MDLVRTCLSIASNPKHAVWICPVLLLADAALCSLVVWKIPYTEIDWKAYMQQVSQYIAGERDYVKLYGDTGPLVYPAAHVYIYRLLHYFTDEGKDIRLAQYIFIALYLSALGLVMQCYREAKVPPYVFPLLILSKRLHSIFMLRLFNDGFAVFFLFLAVLCFQRRLWTAGSLAHSFGLGVKMSLLLALPAVGVVLWQEV</sequence>
<evidence type="ECO:0000256" key="9">
    <source>
        <dbReference type="ARBA" id="ARBA00022989"/>
    </source>
</evidence>
<dbReference type="PANTHER" id="PTHR12646:SF0">
    <property type="entry name" value="DOL-P-MAN:MAN(5)GLCNAC(2)-PP-DOL ALPHA-1,3-MANNOSYLTRANSFERASE"/>
    <property type="match status" value="1"/>
</dbReference>
<dbReference type="AlphaFoldDB" id="A0A4U0XII9"/>
<keyword evidence="5 14" id="KW-0328">Glycosyltransferase</keyword>
<gene>
    <name evidence="15" type="ORF">B0A55_04555</name>
</gene>
<accession>A0A4U0XII9</accession>
<comment type="caution">
    <text evidence="15">The sequence shown here is derived from an EMBL/GenBank/DDBJ whole genome shotgun (WGS) entry which is preliminary data.</text>
</comment>
<proteinExistence type="inferred from homology"/>
<evidence type="ECO:0000256" key="2">
    <source>
        <dbReference type="ARBA" id="ARBA00004922"/>
    </source>
</evidence>
<evidence type="ECO:0000256" key="8">
    <source>
        <dbReference type="ARBA" id="ARBA00022824"/>
    </source>
</evidence>
<dbReference type="PANTHER" id="PTHR12646">
    <property type="entry name" value="NOT56 - RELATED"/>
    <property type="match status" value="1"/>
</dbReference>
<dbReference type="GO" id="GO:0005789">
    <property type="term" value="C:endoplasmic reticulum membrane"/>
    <property type="evidence" value="ECO:0007669"/>
    <property type="project" value="UniProtKB-SubCell"/>
</dbReference>
<evidence type="ECO:0000313" key="16">
    <source>
        <dbReference type="Proteomes" id="UP000309340"/>
    </source>
</evidence>
<evidence type="ECO:0000256" key="5">
    <source>
        <dbReference type="ARBA" id="ARBA00022676"/>
    </source>
</evidence>
<feature type="transmembrane region" description="Helical" evidence="14">
    <location>
        <begin position="174"/>
        <end position="196"/>
    </location>
</feature>
<evidence type="ECO:0000256" key="7">
    <source>
        <dbReference type="ARBA" id="ARBA00022692"/>
    </source>
</evidence>
<dbReference type="UniPathway" id="UPA00378"/>
<organism evidence="15 16">
    <name type="scientific">Friedmanniomyces simplex</name>
    <dbReference type="NCBI Taxonomy" id="329884"/>
    <lineage>
        <taxon>Eukaryota</taxon>
        <taxon>Fungi</taxon>
        <taxon>Dikarya</taxon>
        <taxon>Ascomycota</taxon>
        <taxon>Pezizomycotina</taxon>
        <taxon>Dothideomycetes</taxon>
        <taxon>Dothideomycetidae</taxon>
        <taxon>Mycosphaerellales</taxon>
        <taxon>Teratosphaeriaceae</taxon>
        <taxon>Friedmanniomyces</taxon>
    </lineage>
</organism>
<comment type="subcellular location">
    <subcellularLocation>
        <location evidence="1 14">Endoplasmic reticulum membrane</location>
        <topology evidence="1 14">Multi-pass membrane protein</topology>
    </subcellularLocation>
</comment>
<evidence type="ECO:0000256" key="12">
    <source>
        <dbReference type="ARBA" id="ARBA00049506"/>
    </source>
</evidence>
<feature type="transmembrane region" description="Helical" evidence="14">
    <location>
        <begin position="101"/>
        <end position="121"/>
    </location>
</feature>
<protein>
    <recommendedName>
        <fullName evidence="4 14">Dol-P-Man:Man(5)GlcNAc(2)-PP-Dol alpha-1,3-mannosyltransferase</fullName>
        <ecNumber evidence="3 14">2.4.1.258</ecNumber>
    </recommendedName>
    <alternativeName>
        <fullName evidence="14">Dol-P-Man-dependent alpha(1-3)-mannosyltransferase</fullName>
    </alternativeName>
</protein>
<keyword evidence="6 14" id="KW-0808">Transferase</keyword>
<keyword evidence="7 14" id="KW-0812">Transmembrane</keyword>
<dbReference type="EC" id="2.4.1.258" evidence="3 14"/>
<evidence type="ECO:0000256" key="10">
    <source>
        <dbReference type="ARBA" id="ARBA00023136"/>
    </source>
</evidence>
<dbReference type="OrthoDB" id="20028at2759"/>
<comment type="catalytic activity">
    <reaction evidence="12 14">
        <text>an alpha-D-Man-(1-&gt;2)-alpha-D-Man-(1-&gt;2)-alpha-D-Man-(1-&gt;3)-[alpha-D-Man-(1-&gt;6)]-beta-D-Man-(1-&gt;4)-beta-D-GlcNAc-(1-&gt;4)-alpha-D-GlcNAc-diphospho-di-trans,poly-cis-dolichol + a di-trans,poly-cis-dolichyl beta-D-mannosyl phosphate = an alpha-D-Man-(1-&gt;2)-alpha-D-Man-(1-&gt;2)-alpha-D-Man-(1-&gt;3)-[alpha-D-Man-(1-&gt;3)-alpha-D-Man-(1-&gt;6)]-beta-D-Man-(1-&gt;4)-beta-D-GlcNAc-(1-&gt;4)-alpha-D-GlcNAc-diphospho-di-trans,poly-cis-dolichol + a di-trans,poly-cis-dolichyl phosphate + H(+)</text>
        <dbReference type="Rhea" id="RHEA:29527"/>
        <dbReference type="Rhea" id="RHEA-COMP:19498"/>
        <dbReference type="Rhea" id="RHEA-COMP:19501"/>
        <dbReference type="Rhea" id="RHEA-COMP:19516"/>
        <dbReference type="Rhea" id="RHEA-COMP:19517"/>
        <dbReference type="ChEBI" id="CHEBI:15378"/>
        <dbReference type="ChEBI" id="CHEBI:57683"/>
        <dbReference type="ChEBI" id="CHEBI:58211"/>
        <dbReference type="ChEBI" id="CHEBI:132515"/>
        <dbReference type="ChEBI" id="CHEBI:132516"/>
        <dbReference type="EC" id="2.4.1.258"/>
    </reaction>
    <physiologicalReaction direction="left-to-right" evidence="12 14">
        <dbReference type="Rhea" id="RHEA:29528"/>
    </physiologicalReaction>
</comment>
<keyword evidence="8 14" id="KW-0256">Endoplasmic reticulum</keyword>
<dbReference type="Proteomes" id="UP000309340">
    <property type="component" value="Unassembled WGS sequence"/>
</dbReference>
<evidence type="ECO:0000256" key="3">
    <source>
        <dbReference type="ARBA" id="ARBA00011964"/>
    </source>
</evidence>
<evidence type="ECO:0000256" key="11">
    <source>
        <dbReference type="ARBA" id="ARBA00044743"/>
    </source>
</evidence>
<feature type="transmembrane region" description="Helical" evidence="14">
    <location>
        <begin position="141"/>
        <end position="162"/>
    </location>
</feature>
<dbReference type="InterPro" id="IPR007873">
    <property type="entry name" value="Glycosyltransferase_ALG3"/>
</dbReference>
<evidence type="ECO:0000256" key="1">
    <source>
        <dbReference type="ARBA" id="ARBA00004477"/>
    </source>
</evidence>
<dbReference type="Pfam" id="PF05208">
    <property type="entry name" value="ALG3"/>
    <property type="match status" value="1"/>
</dbReference>
<reference evidence="15 16" key="1">
    <citation type="submission" date="2017-03" db="EMBL/GenBank/DDBJ databases">
        <title>Genomes of endolithic fungi from Antarctica.</title>
        <authorList>
            <person name="Coleine C."/>
            <person name="Masonjones S."/>
            <person name="Stajich J.E."/>
        </authorList>
    </citation>
    <scope>NUCLEOTIDE SEQUENCE [LARGE SCALE GENOMIC DNA]</scope>
    <source>
        <strain evidence="15 16">CCFEE 5184</strain>
    </source>
</reference>
<evidence type="ECO:0000256" key="4">
    <source>
        <dbReference type="ARBA" id="ARBA00015561"/>
    </source>
</evidence>
<keyword evidence="16" id="KW-1185">Reference proteome</keyword>
<comment type="pathway">
    <text evidence="2 14">Protein modification; protein glycosylation.</text>
</comment>
<dbReference type="STRING" id="329884.A0A4U0XII9"/>
<evidence type="ECO:0000256" key="14">
    <source>
        <dbReference type="RuleBase" id="RU364047"/>
    </source>
</evidence>
<evidence type="ECO:0000256" key="13">
    <source>
        <dbReference type="ARBA" id="ARBA00093457"/>
    </source>
</evidence>